<name>A0A242CH76_9ENTE</name>
<dbReference type="STRING" id="1834181.A5880_000264"/>
<sequence length="182" mass="20829">MKKIIIFSLLSGLFLVGCGSNSEKKETSDSKVDQLETRVKDLESSSSSEAKESKQDKTSVTSSLSSDINKKIAEAFLNNDLKMYNSSENFFDQENWTNDSPIPESELVFVVKDKSEEVKDYINIVNYQNDDQISESKIFYESNLTYKVNVSENKNIKSLLYASTEMDQDVFNKYKKVFENIK</sequence>
<dbReference type="RefSeq" id="WP_086329227.1">
    <property type="nucleotide sequence ID" value="NZ_NGLE02000001.1"/>
</dbReference>
<reference evidence="2 4" key="2">
    <citation type="submission" date="2018-07" db="EMBL/GenBank/DDBJ databases">
        <title>The Genome Sequence of Enterococcus sp. DIV0659b.</title>
        <authorList>
            <consortium name="The Broad Institute Genomics Platform"/>
            <consortium name="The Broad Institute Genomic Center for Infectious Diseases"/>
            <person name="Earl A."/>
            <person name="Manson A."/>
            <person name="Schwartman J."/>
            <person name="Gilmore M."/>
            <person name="Abouelleil A."/>
            <person name="Cao P."/>
            <person name="Chapman S."/>
            <person name="Cusick C."/>
            <person name="Shea T."/>
            <person name="Young S."/>
            <person name="Neafsey D."/>
            <person name="Nusbaum C."/>
            <person name="Birren B."/>
        </authorList>
    </citation>
    <scope>NUCLEOTIDE SEQUENCE [LARGE SCALE GENOMIC DNA]</scope>
    <source>
        <strain evidence="2 4">4G2_DIV0659</strain>
    </source>
</reference>
<reference evidence="3" key="1">
    <citation type="submission" date="2017-05" db="EMBL/GenBank/DDBJ databases">
        <title>The Genome Sequence of Enterococcus sp. 4G2_DIV0659.</title>
        <authorList>
            <consortium name="The Broad Institute Genomics Platform"/>
            <consortium name="The Broad Institute Genomic Center for Infectious Diseases"/>
            <person name="Earl A."/>
            <person name="Manson A."/>
            <person name="Schwartman J."/>
            <person name="Gilmore M."/>
            <person name="Abouelleil A."/>
            <person name="Cao P."/>
            <person name="Chapman S."/>
            <person name="Cusick C."/>
            <person name="Shea T."/>
            <person name="Young S."/>
            <person name="Neafsey D."/>
            <person name="Nusbaum C."/>
            <person name="Birren B."/>
        </authorList>
    </citation>
    <scope>NUCLEOTIDE SEQUENCE [LARGE SCALE GENOMIC DNA]</scope>
    <source>
        <strain evidence="3">4G2_DIV0659</strain>
    </source>
</reference>
<keyword evidence="4" id="KW-1185">Reference proteome</keyword>
<evidence type="ECO:0000313" key="4">
    <source>
        <dbReference type="Proteomes" id="UP000195139"/>
    </source>
</evidence>
<evidence type="ECO:0000313" key="2">
    <source>
        <dbReference type="EMBL" id="MEI5994776.1"/>
    </source>
</evidence>
<dbReference type="Proteomes" id="UP000195139">
    <property type="component" value="Unassembled WGS sequence"/>
</dbReference>
<evidence type="ECO:0008006" key="5">
    <source>
        <dbReference type="Google" id="ProtNLM"/>
    </source>
</evidence>
<feature type="region of interest" description="Disordered" evidence="1">
    <location>
        <begin position="20"/>
        <end position="60"/>
    </location>
</feature>
<protein>
    <recommendedName>
        <fullName evidence="5">Lipoprotein</fullName>
    </recommendedName>
</protein>
<dbReference type="EMBL" id="NGLE01000001">
    <property type="protein sequence ID" value="OTO09585.1"/>
    <property type="molecule type" value="Genomic_DNA"/>
</dbReference>
<dbReference type="AlphaFoldDB" id="A0A242CH76"/>
<proteinExistence type="predicted"/>
<dbReference type="PROSITE" id="PS51257">
    <property type="entry name" value="PROKAR_LIPOPROTEIN"/>
    <property type="match status" value="1"/>
</dbReference>
<evidence type="ECO:0000256" key="1">
    <source>
        <dbReference type="SAM" id="MobiDB-lite"/>
    </source>
</evidence>
<feature type="compositionally biased region" description="Basic and acidic residues" evidence="1">
    <location>
        <begin position="22"/>
        <end position="57"/>
    </location>
</feature>
<gene>
    <name evidence="3" type="ORF">A5880_000264</name>
    <name evidence="2" type="ORF">A5880_002362</name>
</gene>
<organism evidence="3">
    <name type="scientific">Candidatus Enterococcus mansonii</name>
    <dbReference type="NCBI Taxonomy" id="1834181"/>
    <lineage>
        <taxon>Bacteria</taxon>
        <taxon>Bacillati</taxon>
        <taxon>Bacillota</taxon>
        <taxon>Bacilli</taxon>
        <taxon>Lactobacillales</taxon>
        <taxon>Enterococcaceae</taxon>
        <taxon>Enterococcus</taxon>
    </lineage>
</organism>
<dbReference type="EMBL" id="NGLE02000001">
    <property type="protein sequence ID" value="MEI5994776.1"/>
    <property type="molecule type" value="Genomic_DNA"/>
</dbReference>
<comment type="caution">
    <text evidence="3">The sequence shown here is derived from an EMBL/GenBank/DDBJ whole genome shotgun (WGS) entry which is preliminary data.</text>
</comment>
<dbReference type="OrthoDB" id="9914556at2"/>
<evidence type="ECO:0000313" key="3">
    <source>
        <dbReference type="EMBL" id="OTO09585.1"/>
    </source>
</evidence>
<accession>A0A242CH76</accession>